<dbReference type="HOGENOM" id="CLU_2468716_0_0_1"/>
<dbReference type="AlphaFoldDB" id="W6ZBU2"/>
<evidence type="ECO:0008006" key="4">
    <source>
        <dbReference type="Google" id="ProtNLM"/>
    </source>
</evidence>
<feature type="chain" id="PRO_5004889890" description="Secreted protein" evidence="1">
    <location>
        <begin position="20"/>
        <end position="88"/>
    </location>
</feature>
<name>W6ZBU2_COCMI</name>
<feature type="signal peptide" evidence="1">
    <location>
        <begin position="1"/>
        <end position="19"/>
    </location>
</feature>
<organism evidence="2 3">
    <name type="scientific">Bipolaris oryzae ATCC 44560</name>
    <dbReference type="NCBI Taxonomy" id="930090"/>
    <lineage>
        <taxon>Eukaryota</taxon>
        <taxon>Fungi</taxon>
        <taxon>Dikarya</taxon>
        <taxon>Ascomycota</taxon>
        <taxon>Pezizomycotina</taxon>
        <taxon>Dothideomycetes</taxon>
        <taxon>Pleosporomycetidae</taxon>
        <taxon>Pleosporales</taxon>
        <taxon>Pleosporineae</taxon>
        <taxon>Pleosporaceae</taxon>
        <taxon>Bipolaris</taxon>
    </lineage>
</organism>
<dbReference type="GeneID" id="19122782"/>
<dbReference type="KEGG" id="bor:COCMIDRAFT_3543"/>
<evidence type="ECO:0000313" key="3">
    <source>
        <dbReference type="Proteomes" id="UP000054032"/>
    </source>
</evidence>
<dbReference type="EMBL" id="KI963952">
    <property type="protein sequence ID" value="EUC47450.1"/>
    <property type="molecule type" value="Genomic_DNA"/>
</dbReference>
<keyword evidence="3" id="KW-1185">Reference proteome</keyword>
<reference evidence="2 3" key="1">
    <citation type="journal article" date="2013" name="PLoS Genet.">
        <title>Comparative genome structure, secondary metabolite, and effector coding capacity across Cochliobolus pathogens.</title>
        <authorList>
            <person name="Condon B.J."/>
            <person name="Leng Y."/>
            <person name="Wu D."/>
            <person name="Bushley K.E."/>
            <person name="Ohm R.A."/>
            <person name="Otillar R."/>
            <person name="Martin J."/>
            <person name="Schackwitz W."/>
            <person name="Grimwood J."/>
            <person name="MohdZainudin N."/>
            <person name="Xue C."/>
            <person name="Wang R."/>
            <person name="Manning V.A."/>
            <person name="Dhillon B."/>
            <person name="Tu Z.J."/>
            <person name="Steffenson B.J."/>
            <person name="Salamov A."/>
            <person name="Sun H."/>
            <person name="Lowry S."/>
            <person name="LaButti K."/>
            <person name="Han J."/>
            <person name="Copeland A."/>
            <person name="Lindquist E."/>
            <person name="Barry K."/>
            <person name="Schmutz J."/>
            <person name="Baker S.E."/>
            <person name="Ciuffetti L.M."/>
            <person name="Grigoriev I.V."/>
            <person name="Zhong S."/>
            <person name="Turgeon B.G."/>
        </authorList>
    </citation>
    <scope>NUCLEOTIDE SEQUENCE [LARGE SCALE GENOMIC DNA]</scope>
    <source>
        <strain evidence="2 3">ATCC 44560</strain>
    </source>
</reference>
<proteinExistence type="predicted"/>
<keyword evidence="1" id="KW-0732">Signal</keyword>
<gene>
    <name evidence="2" type="ORF">COCMIDRAFT_3543</name>
</gene>
<dbReference type="RefSeq" id="XP_007685966.1">
    <property type="nucleotide sequence ID" value="XM_007687776.1"/>
</dbReference>
<evidence type="ECO:0000313" key="2">
    <source>
        <dbReference type="EMBL" id="EUC47450.1"/>
    </source>
</evidence>
<evidence type="ECO:0000256" key="1">
    <source>
        <dbReference type="SAM" id="SignalP"/>
    </source>
</evidence>
<protein>
    <recommendedName>
        <fullName evidence="4">Secreted protein</fullName>
    </recommendedName>
</protein>
<sequence>MYTCAVAAATFSLVLPSAGGQVQREAVAAEAAVFLQAGRRAGVLRASRPGSACRDQGLLRSSIPVRAPLLARFRYGPKRQGACVDVQQ</sequence>
<dbReference type="Proteomes" id="UP000054032">
    <property type="component" value="Unassembled WGS sequence"/>
</dbReference>
<accession>W6ZBU2</accession>